<evidence type="ECO:0000313" key="4">
    <source>
        <dbReference type="Proteomes" id="UP000235994"/>
    </source>
</evidence>
<accession>A0A2N8K8Y8</accession>
<evidence type="ECO:0000313" key="3">
    <source>
        <dbReference type="EMBL" id="PND29912.1"/>
    </source>
</evidence>
<feature type="signal peptide" evidence="2">
    <location>
        <begin position="1"/>
        <end position="34"/>
    </location>
</feature>
<feature type="chain" id="PRO_5014989977" evidence="2">
    <location>
        <begin position="35"/>
        <end position="334"/>
    </location>
</feature>
<dbReference type="PIRSF" id="PIRSF017082">
    <property type="entry name" value="YflP"/>
    <property type="match status" value="1"/>
</dbReference>
<dbReference type="Pfam" id="PF03401">
    <property type="entry name" value="TctC"/>
    <property type="match status" value="1"/>
</dbReference>
<dbReference type="InterPro" id="IPR006311">
    <property type="entry name" value="TAT_signal"/>
</dbReference>
<evidence type="ECO:0000256" key="2">
    <source>
        <dbReference type="SAM" id="SignalP"/>
    </source>
</evidence>
<keyword evidence="2" id="KW-0732">Signal</keyword>
<dbReference type="InterPro" id="IPR042100">
    <property type="entry name" value="Bug_dom1"/>
</dbReference>
<proteinExistence type="inferred from homology"/>
<organism evidence="3 4">
    <name type="scientific">Achromobacter pulmonis</name>
    <dbReference type="NCBI Taxonomy" id="1389932"/>
    <lineage>
        <taxon>Bacteria</taxon>
        <taxon>Pseudomonadati</taxon>
        <taxon>Pseudomonadota</taxon>
        <taxon>Betaproteobacteria</taxon>
        <taxon>Burkholderiales</taxon>
        <taxon>Alcaligenaceae</taxon>
        <taxon>Achromobacter</taxon>
    </lineage>
</organism>
<name>A0A2N8K8Y8_9BURK</name>
<comment type="caution">
    <text evidence="3">The sequence shown here is derived from an EMBL/GenBank/DDBJ whole genome shotgun (WGS) entry which is preliminary data.</text>
</comment>
<dbReference type="InterPro" id="IPR005064">
    <property type="entry name" value="BUG"/>
</dbReference>
<dbReference type="Gene3D" id="3.40.190.10">
    <property type="entry name" value="Periplasmic binding protein-like II"/>
    <property type="match status" value="1"/>
</dbReference>
<comment type="similarity">
    <text evidence="1">Belongs to the UPF0065 (bug) family.</text>
</comment>
<dbReference type="PANTHER" id="PTHR42928:SF5">
    <property type="entry name" value="BLR1237 PROTEIN"/>
    <property type="match status" value="1"/>
</dbReference>
<dbReference type="PANTHER" id="PTHR42928">
    <property type="entry name" value="TRICARBOXYLATE-BINDING PROTEIN"/>
    <property type="match status" value="1"/>
</dbReference>
<dbReference type="Gene3D" id="3.40.190.150">
    <property type="entry name" value="Bordetella uptake gene, domain 1"/>
    <property type="match status" value="1"/>
</dbReference>
<dbReference type="Proteomes" id="UP000235994">
    <property type="component" value="Unassembled WGS sequence"/>
</dbReference>
<dbReference type="RefSeq" id="WP_102776266.1">
    <property type="nucleotide sequence ID" value="NZ_POQS01000015.1"/>
</dbReference>
<sequence length="334" mass="35077">MTQQFTIRARHGLSRRKLLCAALAVAAMAGPLQAAQAEDFPSKPIKLIVPFAAGGGNDGIARLLGQLLSDDLKQPVVVENRPGAGGKLGVEQGLRAEPDGYTLTLISNSYSVNPSLYQLPFDPVADMTPIGMIARAPFFVSVHPGVPANTLSELVELARSKPGELTYASSGTGGISHLAMEALLKAAGISMTHVPYKGSAPALTDTVSGQVDAMLTTAGSTLPYRKDQRLKVLAVTLPERVSSAPDVPTVREAGVPYDVTVWYGLIAPKGVAPAIQARLNAAVNAAVVRADMVERLQTTGEEAAPGTPAAFREQIVNEISIWRKVVREAGVSVN</sequence>
<gene>
    <name evidence="3" type="ORF">C1I89_32340</name>
</gene>
<dbReference type="PROSITE" id="PS51318">
    <property type="entry name" value="TAT"/>
    <property type="match status" value="1"/>
</dbReference>
<dbReference type="CDD" id="cd13578">
    <property type="entry name" value="PBP2_Bug27"/>
    <property type="match status" value="1"/>
</dbReference>
<evidence type="ECO:0000256" key="1">
    <source>
        <dbReference type="ARBA" id="ARBA00006987"/>
    </source>
</evidence>
<dbReference type="SUPFAM" id="SSF53850">
    <property type="entry name" value="Periplasmic binding protein-like II"/>
    <property type="match status" value="1"/>
</dbReference>
<reference evidence="3 4" key="1">
    <citation type="submission" date="2018-01" db="EMBL/GenBank/DDBJ databases">
        <title>The draft genome of an aniline degradation strain ANB-1.</title>
        <authorList>
            <person name="Zhang L."/>
            <person name="Jiang J."/>
        </authorList>
    </citation>
    <scope>NUCLEOTIDE SEQUENCE [LARGE SCALE GENOMIC DNA]</scope>
    <source>
        <strain evidence="3 4">ANB-1</strain>
    </source>
</reference>
<dbReference type="EMBL" id="POQS01000015">
    <property type="protein sequence ID" value="PND29912.1"/>
    <property type="molecule type" value="Genomic_DNA"/>
</dbReference>
<keyword evidence="4" id="KW-1185">Reference proteome</keyword>
<dbReference type="AlphaFoldDB" id="A0A2N8K8Y8"/>
<protein>
    <submittedName>
        <fullName evidence="3">Tripartite tricarboxylate transporter substrate binding protein</fullName>
    </submittedName>
</protein>